<evidence type="ECO:0000256" key="10">
    <source>
        <dbReference type="SAM" id="MobiDB-lite"/>
    </source>
</evidence>
<evidence type="ECO:0000256" key="7">
    <source>
        <dbReference type="ARBA" id="ARBA00041276"/>
    </source>
</evidence>
<dbReference type="SUPFAM" id="SSF52279">
    <property type="entry name" value="Beta-D-glucan exohydrolase, C-terminal domain"/>
    <property type="match status" value="1"/>
</dbReference>
<dbReference type="Pfam" id="PF14310">
    <property type="entry name" value="Fn3-like"/>
    <property type="match status" value="1"/>
</dbReference>
<name>A0ABP6QM45_9ACTN</name>
<dbReference type="PANTHER" id="PTHR42715">
    <property type="entry name" value="BETA-GLUCOSIDASE"/>
    <property type="match status" value="1"/>
</dbReference>
<evidence type="ECO:0000256" key="5">
    <source>
        <dbReference type="ARBA" id="ARBA00022801"/>
    </source>
</evidence>
<dbReference type="Gene3D" id="3.40.50.1700">
    <property type="entry name" value="Glycoside hydrolase family 3 C-terminal domain"/>
    <property type="match status" value="1"/>
</dbReference>
<dbReference type="PROSITE" id="PS51820">
    <property type="entry name" value="PA14"/>
    <property type="match status" value="1"/>
</dbReference>
<dbReference type="Pfam" id="PF00933">
    <property type="entry name" value="Glyco_hydro_3"/>
    <property type="match status" value="1"/>
</dbReference>
<keyword evidence="4" id="KW-0732">Signal</keyword>
<dbReference type="Gene3D" id="2.60.40.10">
    <property type="entry name" value="Immunoglobulins"/>
    <property type="match status" value="1"/>
</dbReference>
<dbReference type="InterPro" id="IPR002772">
    <property type="entry name" value="Glyco_hydro_3_C"/>
</dbReference>
<keyword evidence="13" id="KW-1185">Reference proteome</keyword>
<dbReference type="Gene3D" id="3.20.20.300">
    <property type="entry name" value="Glycoside hydrolase, family 3, N-terminal domain"/>
    <property type="match status" value="1"/>
</dbReference>
<dbReference type="Gene3D" id="2.60.120.260">
    <property type="entry name" value="Galactose-binding domain-like"/>
    <property type="match status" value="1"/>
</dbReference>
<keyword evidence="5 12" id="KW-0378">Hydrolase</keyword>
<comment type="caution">
    <text evidence="12">The sequence shown here is derived from an EMBL/GenBank/DDBJ whole genome shotgun (WGS) entry which is preliminary data.</text>
</comment>
<dbReference type="InterPro" id="IPR036962">
    <property type="entry name" value="Glyco_hydro_3_N_sf"/>
</dbReference>
<dbReference type="SUPFAM" id="SSF51445">
    <property type="entry name" value="(Trans)glycosidases"/>
    <property type="match status" value="1"/>
</dbReference>
<evidence type="ECO:0000256" key="3">
    <source>
        <dbReference type="ARBA" id="ARBA00022525"/>
    </source>
</evidence>
<evidence type="ECO:0000256" key="1">
    <source>
        <dbReference type="ARBA" id="ARBA00004613"/>
    </source>
</evidence>
<keyword evidence="3" id="KW-0964">Secreted</keyword>
<dbReference type="PANTHER" id="PTHR42715:SF12">
    <property type="entry name" value="BETA-GLUCOSIDASE G-RELATED"/>
    <property type="match status" value="1"/>
</dbReference>
<reference evidence="13" key="1">
    <citation type="journal article" date="2019" name="Int. J. Syst. Evol. Microbiol.">
        <title>The Global Catalogue of Microorganisms (GCM) 10K type strain sequencing project: providing services to taxonomists for standard genome sequencing and annotation.</title>
        <authorList>
            <consortium name="The Broad Institute Genomics Platform"/>
            <consortium name="The Broad Institute Genome Sequencing Center for Infectious Disease"/>
            <person name="Wu L."/>
            <person name="Ma J."/>
        </authorList>
    </citation>
    <scope>NUCLEOTIDE SEQUENCE [LARGE SCALE GENOMIC DNA]</scope>
    <source>
        <strain evidence="13">JCM 9377</strain>
    </source>
</reference>
<evidence type="ECO:0000256" key="6">
    <source>
        <dbReference type="ARBA" id="ARBA00039579"/>
    </source>
</evidence>
<feature type="domain" description="PA14" evidence="11">
    <location>
        <begin position="433"/>
        <end position="573"/>
    </location>
</feature>
<evidence type="ECO:0000256" key="9">
    <source>
        <dbReference type="ARBA" id="ARBA00041808"/>
    </source>
</evidence>
<dbReference type="SMART" id="SM01217">
    <property type="entry name" value="Fn3_like"/>
    <property type="match status" value="1"/>
</dbReference>
<evidence type="ECO:0000256" key="2">
    <source>
        <dbReference type="ARBA" id="ARBA00005336"/>
    </source>
</evidence>
<dbReference type="InterPro" id="IPR017853">
    <property type="entry name" value="GH"/>
</dbReference>
<dbReference type="InterPro" id="IPR013783">
    <property type="entry name" value="Ig-like_fold"/>
</dbReference>
<dbReference type="InterPro" id="IPR050288">
    <property type="entry name" value="Cellulose_deg_GH3"/>
</dbReference>
<protein>
    <recommendedName>
        <fullName evidence="6">Probable beta-glucosidase G</fullName>
    </recommendedName>
    <alternativeName>
        <fullName evidence="7">Beta-D-glucoside glucohydrolase G</fullName>
    </alternativeName>
    <alternativeName>
        <fullName evidence="8">Cellobiase G</fullName>
    </alternativeName>
    <alternativeName>
        <fullName evidence="9">Gentiobiase G</fullName>
    </alternativeName>
</protein>
<evidence type="ECO:0000313" key="12">
    <source>
        <dbReference type="EMBL" id="GAA3239053.1"/>
    </source>
</evidence>
<comment type="subcellular location">
    <subcellularLocation>
        <location evidence="1">Secreted</location>
    </subcellularLocation>
</comment>
<accession>A0ABP6QM45</accession>
<proteinExistence type="inferred from homology"/>
<dbReference type="InterPro" id="IPR026891">
    <property type="entry name" value="Fn3-like"/>
</dbReference>
<feature type="region of interest" description="Disordered" evidence="10">
    <location>
        <begin position="809"/>
        <end position="837"/>
    </location>
</feature>
<organism evidence="12 13">
    <name type="scientific">Actinocorallia longicatena</name>
    <dbReference type="NCBI Taxonomy" id="111803"/>
    <lineage>
        <taxon>Bacteria</taxon>
        <taxon>Bacillati</taxon>
        <taxon>Actinomycetota</taxon>
        <taxon>Actinomycetes</taxon>
        <taxon>Streptosporangiales</taxon>
        <taxon>Thermomonosporaceae</taxon>
        <taxon>Actinocorallia</taxon>
    </lineage>
</organism>
<dbReference type="InterPro" id="IPR036881">
    <property type="entry name" value="Glyco_hydro_3_C_sf"/>
</dbReference>
<comment type="similarity">
    <text evidence="2">Belongs to the glycosyl hydrolase 3 family.</text>
</comment>
<dbReference type="SMART" id="SM00758">
    <property type="entry name" value="PA14"/>
    <property type="match status" value="1"/>
</dbReference>
<gene>
    <name evidence="12" type="ORF">GCM10010468_74980</name>
</gene>
<dbReference type="InterPro" id="IPR001764">
    <property type="entry name" value="Glyco_hydro_3_N"/>
</dbReference>
<dbReference type="EMBL" id="BAAAUV010000037">
    <property type="protein sequence ID" value="GAA3239053.1"/>
    <property type="molecule type" value="Genomic_DNA"/>
</dbReference>
<sequence length="837" mass="86674">MAVVALLVAVLPGVPGTRGEPRGRPWENAGRAPEARAAALLAAMTLPEKLTMLHGGAECGYVGCVDGNARLGIPPLHLQDGPAGVGQGLTGVTQLAAPVAAAATWDTGLMRDYGRVLGAEQWGKGANVELGPTVNIVRDPRWGRAFESFGEDPHLAAEMGVADIEGIQSQGPMAQIKHFMVYNQETHRRKPAGDAVVSERARREIYSPAFEAAVRAGVGSVMCSYNRVNGAPACENGPLQNGLLKTDFGFSGFVTSDWGATYSTVPSALGGLDMEMPDDRYFGAALTAAVADGRVPVAVIDDKVRRILTAMFRAGLFDRAMTGTTTSVVTRPEHVAVARRVAAQGSVLLKNTGLLPLTGAARSIAVLGAGAGPGALTSGGGSAGVIGAGVVTPYAGIKARAGAGVTVGYSPGTPRADGALPVVPSDRLTPAGGAGSGLTAEFFPRAGRTGAPVASRVDPEVDFAWNGGPPVGGMPRENWSARWTGTLTPPATGTYTFSLTSDDGGRLTIGGARVIDRSGPRSTATTTGTIRLTAGRPVPIRIDYGQLAGGSNLTLGWRLPGQDLHAEAVAAAEDADVAVVVAALPETESRDLGNIDLPERENRLVAAVAAVNPRTVVVITSGSAVTMPWLESVPAVVEAWYPGQEFGNALASLLFGDEDFTGRLPVTFPKSLADVPAHGKARFPGTDAVHYDEGVDVGYRWYDRHGVEPLFPFGHGLSYTTYAYTGLTVTPPDGAGNVTVAFDVTNTGGRDGAEIAQVYVDGSPASGGPPRALSGFRRIPLKAGQTRRATVVLPARAFQHWADGAWTTPPGQRTIRVGSSSRDLRLTGTVPEQTAAS</sequence>
<dbReference type="InterPro" id="IPR037524">
    <property type="entry name" value="PA14/GLEYA"/>
</dbReference>
<dbReference type="Proteomes" id="UP001501237">
    <property type="component" value="Unassembled WGS sequence"/>
</dbReference>
<dbReference type="PRINTS" id="PR00133">
    <property type="entry name" value="GLHYDRLASE3"/>
</dbReference>
<evidence type="ECO:0000313" key="13">
    <source>
        <dbReference type="Proteomes" id="UP001501237"/>
    </source>
</evidence>
<dbReference type="Pfam" id="PF07691">
    <property type="entry name" value="PA14"/>
    <property type="match status" value="1"/>
</dbReference>
<dbReference type="InterPro" id="IPR011658">
    <property type="entry name" value="PA14_dom"/>
</dbReference>
<evidence type="ECO:0000256" key="4">
    <source>
        <dbReference type="ARBA" id="ARBA00022729"/>
    </source>
</evidence>
<dbReference type="GO" id="GO:0016787">
    <property type="term" value="F:hydrolase activity"/>
    <property type="evidence" value="ECO:0007669"/>
    <property type="project" value="UniProtKB-KW"/>
</dbReference>
<evidence type="ECO:0000259" key="11">
    <source>
        <dbReference type="PROSITE" id="PS51820"/>
    </source>
</evidence>
<dbReference type="Pfam" id="PF01915">
    <property type="entry name" value="Glyco_hydro_3_C"/>
    <property type="match status" value="1"/>
</dbReference>
<evidence type="ECO:0000256" key="8">
    <source>
        <dbReference type="ARBA" id="ARBA00041601"/>
    </source>
</evidence>